<keyword evidence="2" id="KW-1185">Reference proteome</keyword>
<dbReference type="AlphaFoldDB" id="A0A399JJ13"/>
<evidence type="ECO:0000313" key="2">
    <source>
        <dbReference type="Proteomes" id="UP000265419"/>
    </source>
</evidence>
<evidence type="ECO:0000313" key="1">
    <source>
        <dbReference type="EMBL" id="RII42436.1"/>
    </source>
</evidence>
<proteinExistence type="predicted"/>
<comment type="caution">
    <text evidence="1">The sequence shown here is derived from an EMBL/GenBank/DDBJ whole genome shotgun (WGS) entry which is preliminary data.</text>
</comment>
<gene>
    <name evidence="1" type="ORF">DWB68_07520</name>
</gene>
<dbReference type="InterPro" id="IPR035905">
    <property type="entry name" value="Barstar-like_sf"/>
</dbReference>
<dbReference type="SUPFAM" id="SSF52038">
    <property type="entry name" value="Barstar-related"/>
    <property type="match status" value="1"/>
</dbReference>
<dbReference type="Proteomes" id="UP000265419">
    <property type="component" value="Unassembled WGS sequence"/>
</dbReference>
<accession>A0A399JJ13</accession>
<protein>
    <submittedName>
        <fullName evidence="1">Ribonuclease inhibitor</fullName>
    </submittedName>
</protein>
<dbReference type="EMBL" id="QQXK01000012">
    <property type="protein sequence ID" value="RII42436.1"/>
    <property type="molecule type" value="Genomic_DNA"/>
</dbReference>
<dbReference type="Gene3D" id="3.30.370.10">
    <property type="entry name" value="Barstar-like"/>
    <property type="match status" value="1"/>
</dbReference>
<sequence length="137" mass="14975">MSADEEGTAVEVVIDGAAVDSIAAFYAELNQQLMRGEDWELGPSLDALNDLLYGGIGALAGAALQRWEITDHAAMAAALGVETTRKWLLAKLDPEGPFDRPAIRERLARLEATGHETYFELLLEVFADHPQVELLLR</sequence>
<reference evidence="1 2" key="1">
    <citation type="submission" date="2018-07" db="EMBL/GenBank/DDBJ databases">
        <title>Arthrobacter sp. nov., isolated from raw cow's milk with high bacterial count.</title>
        <authorList>
            <person name="Hahne J."/>
            <person name="Isele D."/>
            <person name="Lipski A."/>
        </authorList>
    </citation>
    <scope>NUCLEOTIDE SEQUENCE [LARGE SCALE GENOMIC DNA]</scope>
    <source>
        <strain evidence="1 2">JZ R-35</strain>
    </source>
</reference>
<organism evidence="1 2">
    <name type="scientific">Galactobacter valiniphilus</name>
    <dbReference type="NCBI Taxonomy" id="2676122"/>
    <lineage>
        <taxon>Bacteria</taxon>
        <taxon>Bacillati</taxon>
        <taxon>Actinomycetota</taxon>
        <taxon>Actinomycetes</taxon>
        <taxon>Micrococcales</taxon>
        <taxon>Micrococcaceae</taxon>
        <taxon>Galactobacter</taxon>
    </lineage>
</organism>
<name>A0A399JJ13_9MICC</name>